<protein>
    <submittedName>
        <fullName evidence="1">Uncharacterized protein</fullName>
    </submittedName>
</protein>
<reference evidence="1" key="1">
    <citation type="submission" date="2022-07" db="EMBL/GenBank/DDBJ databases">
        <title>Faecal culturing of patients with breast cancer.</title>
        <authorList>
            <person name="Teng N.M.Y."/>
            <person name="Kiu R."/>
            <person name="Evans R."/>
            <person name="Baker D.J."/>
            <person name="Zenner C."/>
            <person name="Robinson S.D."/>
            <person name="Hall L.J."/>
        </authorList>
    </citation>
    <scope>NUCLEOTIDE SEQUENCE</scope>
    <source>
        <strain evidence="1">LH1062</strain>
    </source>
</reference>
<organism evidence="1 2">
    <name type="scientific">Allocoprobacillus halotolerans</name>
    <dbReference type="NCBI Taxonomy" id="2944914"/>
    <lineage>
        <taxon>Bacteria</taxon>
        <taxon>Bacillati</taxon>
        <taxon>Bacillota</taxon>
        <taxon>Erysipelotrichia</taxon>
        <taxon>Erysipelotrichales</taxon>
        <taxon>Erysipelotrichaceae</taxon>
        <taxon>Allocoprobacillus</taxon>
    </lineage>
</organism>
<name>A0ABY5I6L1_9FIRM</name>
<evidence type="ECO:0000313" key="2">
    <source>
        <dbReference type="Proteomes" id="UP001060112"/>
    </source>
</evidence>
<evidence type="ECO:0000313" key="1">
    <source>
        <dbReference type="EMBL" id="UTY40645.1"/>
    </source>
</evidence>
<proteinExistence type="predicted"/>
<dbReference type="EMBL" id="CP101620">
    <property type="protein sequence ID" value="UTY40645.1"/>
    <property type="molecule type" value="Genomic_DNA"/>
</dbReference>
<gene>
    <name evidence="1" type="ORF">NMU03_07735</name>
</gene>
<dbReference type="RefSeq" id="WP_290142079.1">
    <property type="nucleotide sequence ID" value="NZ_CP101620.1"/>
</dbReference>
<sequence length="143" mass="16543">MKELMAGIQKTMPQEIYQELEKNKVVSETDGTILIGNDKDEPSLRLDFTYENGKLVQFVNKEYGFFHSLPEIVVNEEQAKQTAQTFAKVFLNQDVHLKKTTDLSGYDTGDYITFEDDNHNTYLVQLSLNLFLKYNDSQFLESL</sequence>
<keyword evidence="2" id="KW-1185">Reference proteome</keyword>
<accession>A0ABY5I6L1</accession>
<dbReference type="Proteomes" id="UP001060112">
    <property type="component" value="Chromosome"/>
</dbReference>